<feature type="compositionally biased region" description="Low complexity" evidence="1">
    <location>
        <begin position="26"/>
        <end position="57"/>
    </location>
</feature>
<keyword evidence="2" id="KW-0732">Signal</keyword>
<dbReference type="Proteomes" id="UP001144036">
    <property type="component" value="Unassembled WGS sequence"/>
</dbReference>
<feature type="domain" description="AMIN-like" evidence="3">
    <location>
        <begin position="69"/>
        <end position="191"/>
    </location>
</feature>
<dbReference type="PROSITE" id="PS51257">
    <property type="entry name" value="PROKAR_LIPOPROTEIN"/>
    <property type="match status" value="1"/>
</dbReference>
<keyword evidence="5" id="KW-1185">Reference proteome</keyword>
<feature type="signal peptide" evidence="2">
    <location>
        <begin position="1"/>
        <end position="19"/>
    </location>
</feature>
<dbReference type="EMBL" id="JAPNNL010000014">
    <property type="protein sequence ID" value="MDA0632981.1"/>
    <property type="molecule type" value="Genomic_DNA"/>
</dbReference>
<dbReference type="InterPro" id="IPR056303">
    <property type="entry name" value="AMIN-like"/>
</dbReference>
<evidence type="ECO:0000256" key="1">
    <source>
        <dbReference type="SAM" id="MobiDB-lite"/>
    </source>
</evidence>
<reference evidence="4" key="1">
    <citation type="submission" date="2022-11" db="EMBL/GenBank/DDBJ databases">
        <title>Nonomuraea corallina sp. nov., a new species of the genus Nonomuraea isolated from sea side sediment in Thai sea.</title>
        <authorList>
            <person name="Ngamcharungchit C."/>
            <person name="Matsumoto A."/>
            <person name="Suriyachadkun C."/>
            <person name="Panbangred W."/>
            <person name="Inahashi Y."/>
            <person name="Intra B."/>
        </authorList>
    </citation>
    <scope>NUCLEOTIDE SEQUENCE</scope>
    <source>
        <strain evidence="4">MCN248</strain>
    </source>
</reference>
<dbReference type="RefSeq" id="WP_270153774.1">
    <property type="nucleotide sequence ID" value="NZ_JAPNNL010000014.1"/>
</dbReference>
<sequence length="191" mass="19247">MTPFVRAAGAFLACGAALISCGTAPPGATSAGSATSSAPTGGSPTATPVPSPTGTAPLQVERDGIEPATVTGVRIGRHPAYDRVVVDLDGDVPGYTVRWVRELEQDGSGRPIDLNGGHALHLRLTPADAHTEDGVPTWTGTAVPPSGTVTAIAKTGDFEGVVGIALLTGAVKGFEVRELTGPPRLVVDVAH</sequence>
<evidence type="ECO:0000259" key="3">
    <source>
        <dbReference type="Pfam" id="PF24837"/>
    </source>
</evidence>
<feature type="chain" id="PRO_5046271523" description="AMIN-like domain-containing protein" evidence="2">
    <location>
        <begin position="20"/>
        <end position="191"/>
    </location>
</feature>
<evidence type="ECO:0000313" key="5">
    <source>
        <dbReference type="Proteomes" id="UP001144036"/>
    </source>
</evidence>
<feature type="region of interest" description="Disordered" evidence="1">
    <location>
        <begin position="26"/>
        <end position="61"/>
    </location>
</feature>
<gene>
    <name evidence="4" type="ORF">OUY22_06080</name>
</gene>
<evidence type="ECO:0000256" key="2">
    <source>
        <dbReference type="SAM" id="SignalP"/>
    </source>
</evidence>
<accession>A0ABT4S7Q2</accession>
<proteinExistence type="predicted"/>
<organism evidence="4 5">
    <name type="scientific">Nonomuraea corallina</name>
    <dbReference type="NCBI Taxonomy" id="2989783"/>
    <lineage>
        <taxon>Bacteria</taxon>
        <taxon>Bacillati</taxon>
        <taxon>Actinomycetota</taxon>
        <taxon>Actinomycetes</taxon>
        <taxon>Streptosporangiales</taxon>
        <taxon>Streptosporangiaceae</taxon>
        <taxon>Nonomuraea</taxon>
    </lineage>
</organism>
<evidence type="ECO:0000313" key="4">
    <source>
        <dbReference type="EMBL" id="MDA0632981.1"/>
    </source>
</evidence>
<name>A0ABT4S7Q2_9ACTN</name>
<dbReference type="Pfam" id="PF24837">
    <property type="entry name" value="AMIN-like"/>
    <property type="match status" value="1"/>
</dbReference>
<comment type="caution">
    <text evidence="4">The sequence shown here is derived from an EMBL/GenBank/DDBJ whole genome shotgun (WGS) entry which is preliminary data.</text>
</comment>
<protein>
    <recommendedName>
        <fullName evidence="3">AMIN-like domain-containing protein</fullName>
    </recommendedName>
</protein>